<organism evidence="6 7">
    <name type="scientific">Pseudomonas syringae pv. japonica str. M301072</name>
    <dbReference type="NCBI Taxonomy" id="629262"/>
    <lineage>
        <taxon>Bacteria</taxon>
        <taxon>Pseudomonadati</taxon>
        <taxon>Pseudomonadota</taxon>
        <taxon>Gammaproteobacteria</taxon>
        <taxon>Pseudomonadales</taxon>
        <taxon>Pseudomonadaceae</taxon>
        <taxon>Pseudomonas</taxon>
        <taxon>Pseudomonas syringae</taxon>
    </lineage>
</organism>
<evidence type="ECO:0000259" key="5">
    <source>
        <dbReference type="PROSITE" id="PS50122"/>
    </source>
</evidence>
<accession>F3FKY5</accession>
<dbReference type="GO" id="GO:0006935">
    <property type="term" value="P:chemotaxis"/>
    <property type="evidence" value="ECO:0007669"/>
    <property type="project" value="InterPro"/>
</dbReference>
<dbReference type="PANTHER" id="PTHR42872:SF3">
    <property type="entry name" value="PROTEIN-GLUTAMATE METHYLESTERASE_PROTEIN-GLUTAMINE GLUTAMINASE 1"/>
    <property type="match status" value="1"/>
</dbReference>
<dbReference type="Pfam" id="PF01339">
    <property type="entry name" value="CheB_methylest"/>
    <property type="match status" value="1"/>
</dbReference>
<dbReference type="CDD" id="cd16432">
    <property type="entry name" value="CheB_Rec"/>
    <property type="match status" value="1"/>
</dbReference>
<dbReference type="InterPro" id="IPR000673">
    <property type="entry name" value="Sig_transdc_resp-reg_Me-estase"/>
</dbReference>
<dbReference type="GO" id="GO:0005737">
    <property type="term" value="C:cytoplasm"/>
    <property type="evidence" value="ECO:0007669"/>
    <property type="project" value="InterPro"/>
</dbReference>
<proteinExistence type="predicted"/>
<evidence type="ECO:0000256" key="1">
    <source>
        <dbReference type="ARBA" id="ARBA00022801"/>
    </source>
</evidence>
<comment type="caution">
    <text evidence="6">The sequence shown here is derived from an EMBL/GenBank/DDBJ whole genome shotgun (WGS) entry which is preliminary data.</text>
</comment>
<dbReference type="AlphaFoldDB" id="F3FKY5"/>
<reference evidence="6 7" key="1">
    <citation type="journal article" date="2011" name="PLoS Pathog.">
        <title>Dynamic evolution of pathogenicity revealed by sequencing and comparative genomics of 19 Pseudomonas syringae isolates.</title>
        <authorList>
            <person name="Baltrus D.A."/>
            <person name="Nishimura M.T."/>
            <person name="Romanchuk A."/>
            <person name="Chang J.H."/>
            <person name="Mukhtar M.S."/>
            <person name="Cherkis K."/>
            <person name="Roach J."/>
            <person name="Grant S.R."/>
            <person name="Jones C.D."/>
            <person name="Dangl J.L."/>
        </authorList>
    </citation>
    <scope>NUCLEOTIDE SEQUENCE [LARGE SCALE GENOMIC DNA]</scope>
    <source>
        <strain evidence="7">M301072PT</strain>
    </source>
</reference>
<gene>
    <name evidence="6" type="ORF">PSYJA_18596</name>
</gene>
<dbReference type="GO" id="GO:0000156">
    <property type="term" value="F:phosphorelay response regulator activity"/>
    <property type="evidence" value="ECO:0007669"/>
    <property type="project" value="InterPro"/>
</dbReference>
<comment type="catalytic activity">
    <reaction evidence="3">
        <text>[protein]-L-glutamate 5-O-methyl ester + H2O = L-glutamyl-[protein] + methanol + H(+)</text>
        <dbReference type="Rhea" id="RHEA:23236"/>
        <dbReference type="Rhea" id="RHEA-COMP:10208"/>
        <dbReference type="Rhea" id="RHEA-COMP:10311"/>
        <dbReference type="ChEBI" id="CHEBI:15377"/>
        <dbReference type="ChEBI" id="CHEBI:15378"/>
        <dbReference type="ChEBI" id="CHEBI:17790"/>
        <dbReference type="ChEBI" id="CHEBI:29973"/>
        <dbReference type="ChEBI" id="CHEBI:82795"/>
        <dbReference type="EC" id="3.1.1.61"/>
    </reaction>
</comment>
<dbReference type="InterPro" id="IPR035909">
    <property type="entry name" value="CheB_C"/>
</dbReference>
<comment type="caution">
    <text evidence="4">Lacks conserved residue(s) required for the propagation of feature annotation.</text>
</comment>
<protein>
    <recommendedName>
        <fullName evidence="2">protein-glutamate methylesterase</fullName>
        <ecNumber evidence="2">3.1.1.61</ecNumber>
    </recommendedName>
</protein>
<dbReference type="PROSITE" id="PS50122">
    <property type="entry name" value="CHEB"/>
    <property type="match status" value="1"/>
</dbReference>
<evidence type="ECO:0000256" key="4">
    <source>
        <dbReference type="PROSITE-ProRule" id="PRU00050"/>
    </source>
</evidence>
<feature type="domain" description="CheB-type methylesterase" evidence="5">
    <location>
        <begin position="1"/>
        <end position="93"/>
    </location>
</feature>
<dbReference type="Gene3D" id="3.40.50.180">
    <property type="entry name" value="Methylesterase CheB, C-terminal domain"/>
    <property type="match status" value="1"/>
</dbReference>
<dbReference type="PANTHER" id="PTHR42872">
    <property type="entry name" value="PROTEIN-GLUTAMATE METHYLESTERASE/PROTEIN-GLUTAMINE GLUTAMINASE"/>
    <property type="match status" value="1"/>
</dbReference>
<dbReference type="HOGENOM" id="CLU_183776_0_0_6"/>
<sequence length="96" mass="10209">MLPGDERLNYKPCVDITFGSAAKSYGDKVLSVVLTGMGADGREGARLLKQAGSTVWAQDEASCVIYGMPMAIVKAELADAIYSLDDIGRHLVEACL</sequence>
<dbReference type="SUPFAM" id="SSF52738">
    <property type="entry name" value="Methylesterase CheB, C-terminal domain"/>
    <property type="match status" value="1"/>
</dbReference>
<name>F3FKY5_PSESX</name>
<dbReference type="EMBL" id="AEAH01000865">
    <property type="protein sequence ID" value="EGH30871.1"/>
    <property type="molecule type" value="Genomic_DNA"/>
</dbReference>
<dbReference type="GO" id="GO:0008984">
    <property type="term" value="F:protein-glutamate methylesterase activity"/>
    <property type="evidence" value="ECO:0007669"/>
    <property type="project" value="UniProtKB-EC"/>
</dbReference>
<evidence type="ECO:0000256" key="2">
    <source>
        <dbReference type="ARBA" id="ARBA00039140"/>
    </source>
</evidence>
<evidence type="ECO:0000313" key="7">
    <source>
        <dbReference type="Proteomes" id="UP000004471"/>
    </source>
</evidence>
<dbReference type="PATRIC" id="fig|629262.5.peg.3084"/>
<evidence type="ECO:0000256" key="3">
    <source>
        <dbReference type="ARBA" id="ARBA00048267"/>
    </source>
</evidence>
<keyword evidence="1 6" id="KW-0378">Hydrolase</keyword>
<dbReference type="Proteomes" id="UP000004471">
    <property type="component" value="Unassembled WGS sequence"/>
</dbReference>
<evidence type="ECO:0000313" key="6">
    <source>
        <dbReference type="EMBL" id="EGH30871.1"/>
    </source>
</evidence>
<dbReference type="EC" id="3.1.1.61" evidence="2"/>